<dbReference type="InterPro" id="IPR006059">
    <property type="entry name" value="SBP"/>
</dbReference>
<dbReference type="RefSeq" id="WP_324668766.1">
    <property type="nucleotide sequence ID" value="NZ_CP141614.1"/>
</dbReference>
<protein>
    <submittedName>
        <fullName evidence="1">Extracellular solute-binding protein</fullName>
    </submittedName>
</protein>
<dbReference type="EMBL" id="CP141614">
    <property type="protein sequence ID" value="WRP14440.1"/>
    <property type="molecule type" value="Genomic_DNA"/>
</dbReference>
<dbReference type="SUPFAM" id="SSF53850">
    <property type="entry name" value="Periplasmic binding protein-like II"/>
    <property type="match status" value="1"/>
</dbReference>
<accession>A0ABZ1BNM8</accession>
<dbReference type="Gene3D" id="3.40.190.10">
    <property type="entry name" value="Periplasmic binding protein-like II"/>
    <property type="match status" value="2"/>
</dbReference>
<name>A0ABZ1BNM8_9FIRM</name>
<dbReference type="Pfam" id="PF13416">
    <property type="entry name" value="SBP_bac_8"/>
    <property type="match status" value="1"/>
</dbReference>
<sequence>MHLRRWWASGLVVVMMASWLLALGVDALAGSSQQPVNLRIYWWGNQERHDRTLKALEAYRAKNPHVSFTPEFTAWSGYWDKLAVMVASGNPPDIIQMDYAYLLEYAQRGALMDLAPWVGSALVLDDMDPQLAKAGMVDGKLYAISLGLNVQVLHVNRTLLSEAGLELPPLDWTWEDFFDYSRKVTGALGPQVWFSADFSGEINYFEHWVRQRGRPGIYQGNRLAIDEEDVASWWAMWKSLRDQGLAPPAEVSLASSDELYNYLIVKRQAVAHRGWSNEHERFAVVMQDEMVMTPLPRGGQAEGHYPKSSMFFSVSSRSRHAEEAARFINWFIQAPEALDILRSNRGTPVTSAGRALLQQMGLSQYDVKVFDIEDKILAFAGPVPPPAPKGGAEIRDLFERTSEEVQFGRRTPEDGARYFIAEATRILQRAASQ</sequence>
<evidence type="ECO:0000313" key="2">
    <source>
        <dbReference type="Proteomes" id="UP001333102"/>
    </source>
</evidence>
<organism evidence="1 2">
    <name type="scientific">Geochorda subterranea</name>
    <dbReference type="NCBI Taxonomy" id="3109564"/>
    <lineage>
        <taxon>Bacteria</taxon>
        <taxon>Bacillati</taxon>
        <taxon>Bacillota</taxon>
        <taxon>Limnochordia</taxon>
        <taxon>Limnochordales</taxon>
        <taxon>Geochordaceae</taxon>
        <taxon>Geochorda</taxon>
    </lineage>
</organism>
<proteinExistence type="predicted"/>
<keyword evidence="2" id="KW-1185">Reference proteome</keyword>
<dbReference type="PANTHER" id="PTHR43649">
    <property type="entry name" value="ARABINOSE-BINDING PROTEIN-RELATED"/>
    <property type="match status" value="1"/>
</dbReference>
<dbReference type="InterPro" id="IPR050490">
    <property type="entry name" value="Bact_solute-bd_prot1"/>
</dbReference>
<evidence type="ECO:0000313" key="1">
    <source>
        <dbReference type="EMBL" id="WRP14440.1"/>
    </source>
</evidence>
<dbReference type="Proteomes" id="UP001333102">
    <property type="component" value="Chromosome"/>
</dbReference>
<dbReference type="PANTHER" id="PTHR43649:SF11">
    <property type="entry name" value="ABC TRANSPORTER SUBSTRATE-BINDING PROTEIN YESO-RELATED"/>
    <property type="match status" value="1"/>
</dbReference>
<gene>
    <name evidence="1" type="ORF">VLY81_13610</name>
</gene>
<reference evidence="2" key="1">
    <citation type="submission" date="2023-12" db="EMBL/GenBank/DDBJ databases">
        <title>Novel isolates from deep terrestrial aquifers shed light on the physiology and ecology of the class Limnochordia.</title>
        <authorList>
            <person name="Karnachuk O.V."/>
            <person name="Lukina A.P."/>
            <person name="Avakyan M.R."/>
            <person name="Kadnikov V."/>
            <person name="Begmatov S."/>
            <person name="Beletsky A.V."/>
            <person name="Mardanov A.V."/>
            <person name="Ravin N.V."/>
        </authorList>
    </citation>
    <scope>NUCLEOTIDE SEQUENCE [LARGE SCALE GENOMIC DNA]</scope>
    <source>
        <strain evidence="2">LN</strain>
    </source>
</reference>